<evidence type="ECO:0000313" key="6">
    <source>
        <dbReference type="Proteomes" id="UP000605846"/>
    </source>
</evidence>
<dbReference type="PROSITE" id="PS01174">
    <property type="entry name" value="LIPASE_GDXG_SER"/>
    <property type="match status" value="1"/>
</dbReference>
<comment type="caution">
    <text evidence="5">The sequence shown here is derived from an EMBL/GenBank/DDBJ whole genome shotgun (WGS) entry which is preliminary data.</text>
</comment>
<protein>
    <recommendedName>
        <fullName evidence="4">Alpha/beta hydrolase fold-3 domain-containing protein</fullName>
    </recommendedName>
</protein>
<dbReference type="Proteomes" id="UP000605846">
    <property type="component" value="Unassembled WGS sequence"/>
</dbReference>
<dbReference type="AlphaFoldDB" id="A0A8H7BN30"/>
<name>A0A8H7BN30_9FUNG</name>
<evidence type="ECO:0000313" key="5">
    <source>
        <dbReference type="EMBL" id="KAF7724792.1"/>
    </source>
</evidence>
<dbReference type="OrthoDB" id="408631at2759"/>
<evidence type="ECO:0000256" key="3">
    <source>
        <dbReference type="PROSITE-ProRule" id="PRU10038"/>
    </source>
</evidence>
<keyword evidence="6" id="KW-1185">Reference proteome</keyword>
<dbReference type="InterPro" id="IPR029058">
    <property type="entry name" value="AB_hydrolase_fold"/>
</dbReference>
<feature type="active site" evidence="3">
    <location>
        <position position="202"/>
    </location>
</feature>
<reference evidence="5" key="1">
    <citation type="submission" date="2020-01" db="EMBL/GenBank/DDBJ databases">
        <title>Genome Sequencing of Three Apophysomyces-Like Fungal Strains Confirms a Novel Fungal Genus in the Mucoromycota with divergent Burkholderia-like Endosymbiotic Bacteria.</title>
        <authorList>
            <person name="Stajich J.E."/>
            <person name="Macias A.M."/>
            <person name="Carter-House D."/>
            <person name="Lovett B."/>
            <person name="Kasson L.R."/>
            <person name="Berry K."/>
            <person name="Grigoriev I."/>
            <person name="Chang Y."/>
            <person name="Spatafora J."/>
            <person name="Kasson M.T."/>
        </authorList>
    </citation>
    <scope>NUCLEOTIDE SEQUENCE</scope>
    <source>
        <strain evidence="5">NRRL A-21654</strain>
    </source>
</reference>
<evidence type="ECO:0000256" key="1">
    <source>
        <dbReference type="ARBA" id="ARBA00010515"/>
    </source>
</evidence>
<dbReference type="InterPro" id="IPR050300">
    <property type="entry name" value="GDXG_lipolytic_enzyme"/>
</dbReference>
<dbReference type="EMBL" id="JABAYA010000111">
    <property type="protein sequence ID" value="KAF7724792.1"/>
    <property type="molecule type" value="Genomic_DNA"/>
</dbReference>
<evidence type="ECO:0000256" key="2">
    <source>
        <dbReference type="ARBA" id="ARBA00022801"/>
    </source>
</evidence>
<dbReference type="GO" id="GO:0016787">
    <property type="term" value="F:hydrolase activity"/>
    <property type="evidence" value="ECO:0007669"/>
    <property type="project" value="UniProtKB-KW"/>
</dbReference>
<dbReference type="SUPFAM" id="SSF53474">
    <property type="entry name" value="alpha/beta-Hydrolases"/>
    <property type="match status" value="1"/>
</dbReference>
<dbReference type="InterPro" id="IPR013094">
    <property type="entry name" value="AB_hydrolase_3"/>
</dbReference>
<evidence type="ECO:0000259" key="4">
    <source>
        <dbReference type="Pfam" id="PF07859"/>
    </source>
</evidence>
<keyword evidence="2" id="KW-0378">Hydrolase</keyword>
<dbReference type="PANTHER" id="PTHR48081">
    <property type="entry name" value="AB HYDROLASE SUPERFAMILY PROTEIN C4A8.06C"/>
    <property type="match status" value="1"/>
</dbReference>
<proteinExistence type="inferred from homology"/>
<feature type="domain" description="Alpha/beta hydrolase fold-3" evidence="4">
    <location>
        <begin position="122"/>
        <end position="339"/>
    </location>
</feature>
<organism evidence="5 6">
    <name type="scientific">Apophysomyces ossiformis</name>
    <dbReference type="NCBI Taxonomy" id="679940"/>
    <lineage>
        <taxon>Eukaryota</taxon>
        <taxon>Fungi</taxon>
        <taxon>Fungi incertae sedis</taxon>
        <taxon>Mucoromycota</taxon>
        <taxon>Mucoromycotina</taxon>
        <taxon>Mucoromycetes</taxon>
        <taxon>Mucorales</taxon>
        <taxon>Mucorineae</taxon>
        <taxon>Mucoraceae</taxon>
        <taxon>Apophysomyces</taxon>
    </lineage>
</organism>
<dbReference type="Pfam" id="PF07859">
    <property type="entry name" value="Abhydrolase_3"/>
    <property type="match status" value="1"/>
</dbReference>
<gene>
    <name evidence="5" type="ORF">EC973_000749</name>
</gene>
<accession>A0A8H7BN30</accession>
<dbReference type="Gene3D" id="3.40.50.1820">
    <property type="entry name" value="alpha/beta hydrolase"/>
    <property type="match status" value="1"/>
</dbReference>
<sequence>MFLSNTLSVAFKLGISGLLSVFLAFEIAKQFGEHIVVRCLRGLIQQLPLRIRCLVAKTGVSFPVAISRSIISLGMRPYGFQRDWISPPVEMNTWSGYWVFPNAKNHKRHMEHIEASKSDMVILYFHGGGFALGTPTLYMESMIYMIERLQEKHGICARIFTVDYRLSPEHIWPRAQEDCVKAYRYLLGLGVKPSKIIMAGDSAGGNLVSTATLLIRDQGLPLPRGHVLISPWVTLEPHSPSYITNEKSDCITREVVCERAPYAYLPQLLNLKGDERKKLLQNPRVSPLYANFEQFCPTLVTYGGAEMFQHDIEALIGRLKDYHVEVQVLTRPETPHIWVIEPLMSPTYAMWKQDFNCLTDWCASRIEI</sequence>
<comment type="similarity">
    <text evidence="1">Belongs to the 'GDXG' lipolytic enzyme family.</text>
</comment>
<dbReference type="InterPro" id="IPR033140">
    <property type="entry name" value="Lipase_GDXG_put_SER_AS"/>
</dbReference>
<dbReference type="PANTHER" id="PTHR48081:SF8">
    <property type="entry name" value="ALPHA_BETA HYDROLASE FOLD-3 DOMAIN-CONTAINING PROTEIN-RELATED"/>
    <property type="match status" value="1"/>
</dbReference>